<keyword evidence="3" id="KW-0687">Ribonucleoprotein</keyword>
<dbReference type="Gene3D" id="3.30.1230.20">
    <property type="match status" value="1"/>
</dbReference>
<dbReference type="GO" id="GO:0006412">
    <property type="term" value="P:translation"/>
    <property type="evidence" value="ECO:0007669"/>
    <property type="project" value="InterPro"/>
</dbReference>
<dbReference type="InterPro" id="IPR038579">
    <property type="entry name" value="Ribosomal_eS21_sf"/>
</dbReference>
<comment type="similarity">
    <text evidence="1">Belongs to the eukaryotic ribosomal protein eS21 family.</text>
</comment>
<reference evidence="6 7" key="1">
    <citation type="submission" date="2019-02" db="EMBL/GenBank/DDBJ databases">
        <title>Genome sequencing of the rare red list fungi Phellinidium pouzarii.</title>
        <authorList>
            <person name="Buettner E."/>
            <person name="Kellner H."/>
        </authorList>
    </citation>
    <scope>NUCLEOTIDE SEQUENCE [LARGE SCALE GENOMIC DNA]</scope>
    <source>
        <strain evidence="6 7">DSM 108285</strain>
    </source>
</reference>
<feature type="coiled-coil region" evidence="4">
    <location>
        <begin position="309"/>
        <end position="336"/>
    </location>
</feature>
<organism evidence="6 7">
    <name type="scientific">Phellinidium pouzarii</name>
    <dbReference type="NCBI Taxonomy" id="167371"/>
    <lineage>
        <taxon>Eukaryota</taxon>
        <taxon>Fungi</taxon>
        <taxon>Dikarya</taxon>
        <taxon>Basidiomycota</taxon>
        <taxon>Agaricomycotina</taxon>
        <taxon>Agaricomycetes</taxon>
        <taxon>Hymenochaetales</taxon>
        <taxon>Hymenochaetaceae</taxon>
        <taxon>Phellinidium</taxon>
    </lineage>
</organism>
<dbReference type="GO" id="GO:0003735">
    <property type="term" value="F:structural constituent of ribosome"/>
    <property type="evidence" value="ECO:0007669"/>
    <property type="project" value="InterPro"/>
</dbReference>
<dbReference type="PANTHER" id="PTHR10442">
    <property type="entry name" value="40S RIBOSOMAL PROTEIN S21"/>
    <property type="match status" value="1"/>
</dbReference>
<dbReference type="Proteomes" id="UP000308199">
    <property type="component" value="Unassembled WGS sequence"/>
</dbReference>
<dbReference type="InterPro" id="IPR001931">
    <property type="entry name" value="Ribosomal_eS21"/>
</dbReference>
<keyword evidence="7" id="KW-1185">Reference proteome</keyword>
<proteinExistence type="inferred from homology"/>
<dbReference type="EMBL" id="SGPK01000685">
    <property type="protein sequence ID" value="THG99445.1"/>
    <property type="molecule type" value="Genomic_DNA"/>
</dbReference>
<evidence type="ECO:0008006" key="8">
    <source>
        <dbReference type="Google" id="ProtNLM"/>
    </source>
</evidence>
<protein>
    <recommendedName>
        <fullName evidence="8">40S ribosomal protein S21</fullName>
    </recommendedName>
</protein>
<dbReference type="AlphaFoldDB" id="A0A4S4KLT2"/>
<dbReference type="GO" id="GO:0042274">
    <property type="term" value="P:ribosomal small subunit biogenesis"/>
    <property type="evidence" value="ECO:0007669"/>
    <property type="project" value="UniProtKB-ARBA"/>
</dbReference>
<feature type="region of interest" description="Disordered" evidence="5">
    <location>
        <begin position="256"/>
        <end position="287"/>
    </location>
</feature>
<evidence type="ECO:0000256" key="2">
    <source>
        <dbReference type="ARBA" id="ARBA00022980"/>
    </source>
</evidence>
<keyword evidence="2" id="KW-0689">Ribosomal protein</keyword>
<dbReference type="GO" id="GO:1990904">
    <property type="term" value="C:ribonucleoprotein complex"/>
    <property type="evidence" value="ECO:0007669"/>
    <property type="project" value="UniProtKB-KW"/>
</dbReference>
<dbReference type="GO" id="GO:0022626">
    <property type="term" value="C:cytosolic ribosome"/>
    <property type="evidence" value="ECO:0007669"/>
    <property type="project" value="UniProtKB-ARBA"/>
</dbReference>
<feature type="region of interest" description="Disordered" evidence="5">
    <location>
        <begin position="92"/>
        <end position="120"/>
    </location>
</feature>
<evidence type="ECO:0000256" key="3">
    <source>
        <dbReference type="ARBA" id="ARBA00023274"/>
    </source>
</evidence>
<name>A0A4S4KLT2_9AGAM</name>
<gene>
    <name evidence="6" type="ORF">EW145_g7265</name>
</gene>
<sequence length="341" mass="36304">MENDQGVLVDLYVPRKCAATNRLITSKDHASVQISVVDVDANGKALPTSTTFALCGQVRANAESDDSINRLATKEGSLTGALLTAAYESTRGRSRALREREAVTAPSSSQAAPNLRPNGVNPYRHPTALLSASAALNSGVVGLFFFSESCRTDLLIPGAGSSLSSVSSAYMSVGSRNGGESAMLTWSAKRMYHVPDTAITSALLGGAFNAWKRGLMAIPSGAFTAALACTTLQILVNELDVQRIRFVSARQGSASPSVASDISANSDSPSTSLETASTGAAEQSEQAPSFGQRLLGFIGITKVSEEEYLRRLKARREMHLARIRELEEEQQRSEESIEKEL</sequence>
<accession>A0A4S4KLT2</accession>
<evidence type="ECO:0000256" key="5">
    <source>
        <dbReference type="SAM" id="MobiDB-lite"/>
    </source>
</evidence>
<comment type="caution">
    <text evidence="6">The sequence shown here is derived from an EMBL/GenBank/DDBJ whole genome shotgun (WGS) entry which is preliminary data.</text>
</comment>
<dbReference type="Pfam" id="PF01249">
    <property type="entry name" value="Ribosomal_S21e"/>
    <property type="match status" value="1"/>
</dbReference>
<evidence type="ECO:0000256" key="4">
    <source>
        <dbReference type="SAM" id="Coils"/>
    </source>
</evidence>
<dbReference type="FunFam" id="3.30.1230.20:FF:000001">
    <property type="entry name" value="40S ribosomal protein S21"/>
    <property type="match status" value="1"/>
</dbReference>
<evidence type="ECO:0000313" key="6">
    <source>
        <dbReference type="EMBL" id="THG99445.1"/>
    </source>
</evidence>
<keyword evidence="4" id="KW-0175">Coiled coil</keyword>
<evidence type="ECO:0000313" key="7">
    <source>
        <dbReference type="Proteomes" id="UP000308199"/>
    </source>
</evidence>
<evidence type="ECO:0000256" key="1">
    <source>
        <dbReference type="ARBA" id="ARBA00010228"/>
    </source>
</evidence>
<dbReference type="OrthoDB" id="278325at2759"/>